<name>A0A084IGV1_SALHC</name>
<dbReference type="Gene3D" id="1.20.1510.10">
    <property type="entry name" value="Cation efflux protein transmembrane domain"/>
    <property type="match status" value="1"/>
</dbReference>
<dbReference type="EMBL" id="APNK01000045">
    <property type="protein sequence ID" value="KEZ75935.1"/>
    <property type="molecule type" value="Genomic_DNA"/>
</dbReference>
<dbReference type="InterPro" id="IPR036837">
    <property type="entry name" value="Cation_efflux_CTD_sf"/>
</dbReference>
<comment type="similarity">
    <text evidence="2">Belongs to the cation diffusion facilitator (CDF) transporter (TC 2.A.4) family. SLC30A subfamily.</text>
</comment>
<dbReference type="SUPFAM" id="SSF160240">
    <property type="entry name" value="Cation efflux protein cytoplasmic domain-like"/>
    <property type="match status" value="1"/>
</dbReference>
<feature type="transmembrane region" description="Helical" evidence="9">
    <location>
        <begin position="96"/>
        <end position="114"/>
    </location>
</feature>
<keyword evidence="5" id="KW-0864">Zinc transport</keyword>
<evidence type="ECO:0000256" key="5">
    <source>
        <dbReference type="ARBA" id="ARBA00022906"/>
    </source>
</evidence>
<accession>A0A084IGV1</accession>
<evidence type="ECO:0000256" key="7">
    <source>
        <dbReference type="ARBA" id="ARBA00023065"/>
    </source>
</evidence>
<dbReference type="AlphaFoldDB" id="A0A084IGV1"/>
<dbReference type="STRING" id="1304275.C41B8_17436"/>
<keyword evidence="13" id="KW-1185">Reference proteome</keyword>
<feature type="domain" description="Cation efflux protein transmembrane" evidence="10">
    <location>
        <begin position="26"/>
        <end position="214"/>
    </location>
</feature>
<dbReference type="RefSeq" id="WP_084189176.1">
    <property type="nucleotide sequence ID" value="NZ_APNK01000045.1"/>
</dbReference>
<dbReference type="PANTHER" id="PTHR11562:SF17">
    <property type="entry name" value="RE54080P-RELATED"/>
    <property type="match status" value="1"/>
</dbReference>
<dbReference type="InterPro" id="IPR058533">
    <property type="entry name" value="Cation_efflux_TM"/>
</dbReference>
<evidence type="ECO:0000313" key="12">
    <source>
        <dbReference type="EMBL" id="KEZ75935.1"/>
    </source>
</evidence>
<keyword evidence="8 9" id="KW-0472">Membrane</keyword>
<feature type="transmembrane region" description="Helical" evidence="9">
    <location>
        <begin position="23"/>
        <end position="45"/>
    </location>
</feature>
<keyword evidence="7" id="KW-0406">Ion transport</keyword>
<dbReference type="PATRIC" id="fig|1304275.5.peg.3569"/>
<comment type="caution">
    <text evidence="12">The sequence shown here is derived from an EMBL/GenBank/DDBJ whole genome shotgun (WGS) entry which is preliminary data.</text>
</comment>
<evidence type="ECO:0000313" key="13">
    <source>
        <dbReference type="Proteomes" id="UP000028302"/>
    </source>
</evidence>
<feature type="domain" description="Cation efflux protein cytoplasmic" evidence="11">
    <location>
        <begin position="224"/>
        <end position="293"/>
    </location>
</feature>
<protein>
    <submittedName>
        <fullName evidence="12">Cation diffusion facilitator family transporter</fullName>
    </submittedName>
</protein>
<evidence type="ECO:0000256" key="9">
    <source>
        <dbReference type="SAM" id="Phobius"/>
    </source>
</evidence>
<dbReference type="OrthoDB" id="9809646at2"/>
<dbReference type="InterPro" id="IPR027470">
    <property type="entry name" value="Cation_efflux_CTD"/>
</dbReference>
<dbReference type="Proteomes" id="UP000028302">
    <property type="component" value="Unassembled WGS sequence"/>
</dbReference>
<evidence type="ECO:0000256" key="8">
    <source>
        <dbReference type="ARBA" id="ARBA00023136"/>
    </source>
</evidence>
<dbReference type="GO" id="GO:0005886">
    <property type="term" value="C:plasma membrane"/>
    <property type="evidence" value="ECO:0007669"/>
    <property type="project" value="TreeGrafter"/>
</dbReference>
<feature type="transmembrane region" description="Helical" evidence="9">
    <location>
        <begin position="57"/>
        <end position="75"/>
    </location>
</feature>
<reference evidence="12 13" key="1">
    <citation type="submission" date="2013-03" db="EMBL/GenBank/DDBJ databases">
        <title>Salinisphaera hydrothermalis C41B8 Genome Sequencing.</title>
        <authorList>
            <person name="Li C."/>
            <person name="Lai Q."/>
            <person name="Shao Z."/>
        </authorList>
    </citation>
    <scope>NUCLEOTIDE SEQUENCE [LARGE SCALE GENOMIC DNA]</scope>
    <source>
        <strain evidence="12 13">C41B8</strain>
    </source>
</reference>
<dbReference type="Pfam" id="PF16916">
    <property type="entry name" value="ZT_dimer"/>
    <property type="match status" value="1"/>
</dbReference>
<dbReference type="InterPro" id="IPR002524">
    <property type="entry name" value="Cation_efflux"/>
</dbReference>
<dbReference type="SUPFAM" id="SSF161111">
    <property type="entry name" value="Cation efflux protein transmembrane domain-like"/>
    <property type="match status" value="1"/>
</dbReference>
<comment type="subcellular location">
    <subcellularLocation>
        <location evidence="1">Membrane</location>
        <topology evidence="1">Multi-pass membrane protein</topology>
    </subcellularLocation>
</comment>
<feature type="transmembrane region" description="Helical" evidence="9">
    <location>
        <begin position="126"/>
        <end position="145"/>
    </location>
</feature>
<gene>
    <name evidence="12" type="ORF">C41B8_17436</name>
</gene>
<dbReference type="Pfam" id="PF01545">
    <property type="entry name" value="Cation_efflux"/>
    <property type="match status" value="1"/>
</dbReference>
<dbReference type="InterPro" id="IPR027469">
    <property type="entry name" value="Cation_efflux_TMD_sf"/>
</dbReference>
<dbReference type="PANTHER" id="PTHR11562">
    <property type="entry name" value="CATION EFFLUX PROTEIN/ ZINC TRANSPORTER"/>
    <property type="match status" value="1"/>
</dbReference>
<sequence>MGHDHGHHHDHSHGVSANADRRYLYTALGLLTAFMIVEVIVGIVAQSLALITDAGHMLTDVGAIGLSLIAMRLAAKPPEGRFTFGLKRAEILSAQANGLVLLLLSIWFLVEGVVRLIEPPRVDGLFVGIVALVGIVINLAATWAMSRANRESLNVEGSYQHILTDLYAFIATAIAGFLIWFTGWYRLDAIAALTVAALMLKSGYGLVRESGRVFLEAAPADLDPDTLQQAMVDVDGVRAVQDLHVWEVTSGMPCLSAEIHVDAGLDCHEIRRSVDAMLHDRFEIVHSTLQTEHIDQASGRVAHHHQDRVVCVFEQTTS</sequence>
<evidence type="ECO:0000256" key="1">
    <source>
        <dbReference type="ARBA" id="ARBA00004141"/>
    </source>
</evidence>
<keyword evidence="5" id="KW-0862">Zinc</keyword>
<dbReference type="eggNOG" id="COG1230">
    <property type="taxonomic scope" value="Bacteria"/>
</dbReference>
<evidence type="ECO:0000256" key="6">
    <source>
        <dbReference type="ARBA" id="ARBA00022989"/>
    </source>
</evidence>
<feature type="transmembrane region" description="Helical" evidence="9">
    <location>
        <begin position="166"/>
        <end position="183"/>
    </location>
</feature>
<keyword evidence="6 9" id="KW-1133">Transmembrane helix</keyword>
<keyword evidence="4 9" id="KW-0812">Transmembrane</keyword>
<dbReference type="NCBIfam" id="TIGR01297">
    <property type="entry name" value="CDF"/>
    <property type="match status" value="1"/>
</dbReference>
<evidence type="ECO:0000259" key="11">
    <source>
        <dbReference type="Pfam" id="PF16916"/>
    </source>
</evidence>
<dbReference type="GO" id="GO:0005385">
    <property type="term" value="F:zinc ion transmembrane transporter activity"/>
    <property type="evidence" value="ECO:0007669"/>
    <property type="project" value="TreeGrafter"/>
</dbReference>
<keyword evidence="3" id="KW-0813">Transport</keyword>
<organism evidence="12 13">
    <name type="scientific">Salinisphaera hydrothermalis (strain C41B8)</name>
    <dbReference type="NCBI Taxonomy" id="1304275"/>
    <lineage>
        <taxon>Bacteria</taxon>
        <taxon>Pseudomonadati</taxon>
        <taxon>Pseudomonadota</taxon>
        <taxon>Gammaproteobacteria</taxon>
        <taxon>Salinisphaerales</taxon>
        <taxon>Salinisphaeraceae</taxon>
        <taxon>Salinisphaera</taxon>
    </lineage>
</organism>
<evidence type="ECO:0000259" key="10">
    <source>
        <dbReference type="Pfam" id="PF01545"/>
    </source>
</evidence>
<evidence type="ECO:0000256" key="3">
    <source>
        <dbReference type="ARBA" id="ARBA00022448"/>
    </source>
</evidence>
<proteinExistence type="inferred from homology"/>
<evidence type="ECO:0000256" key="4">
    <source>
        <dbReference type="ARBA" id="ARBA00022692"/>
    </source>
</evidence>
<dbReference type="InterPro" id="IPR050681">
    <property type="entry name" value="CDF/SLC30A"/>
</dbReference>
<evidence type="ECO:0000256" key="2">
    <source>
        <dbReference type="ARBA" id="ARBA00008873"/>
    </source>
</evidence>